<keyword evidence="10 12" id="KW-0139">CF(1)</keyword>
<keyword evidence="3" id="KW-0813">Transport</keyword>
<sequence>MYTATPALQHHVRAMSTLGRRALGHLTGRSLAASGYIPAISASSLLLHNHQIHTTASVLDKKKDKIQQLAIAKRILSPEVQKAAAKVAGWKDAWDAETSSVSADVAFSAVQGSKGNVSSTSKGNAGSTSKGNAGSTSKGNAGSPSKGNAGSTSKGETGSQSTVKPSKTDTLDSLEAKKPVGIQGATLKDVIHAEPDIIRPVAEVSSSSSSSSDSDGVHTEEKFVSATGTPTPRISAEAVTAKSSTETSTGELAAKDVTVKWTAAPELVAEGSAAKPVAFARGIPEAAAAKVTPEIATAKAAPEATAAKAAPEAAASKATPEAAAAKATPETSAAKSVPEAAKAAPEAAATKAVPEAAASKAVPEAAASKATPEAATARSVSEAAAAKSVSEAAAAKSVSEAAAAKSVSEAAAAKSVSEAAAAKSVSEAADTKAVPEAAAPRTIPEAAAPRTIPETAAPRTVPEAAHRTVPEAVAPRTVCEEAAASKVVPEAAAAKAVPEAATAKAVPEAAAAAKAFPEAAATKAIPEAAAAKAVPETAAAKTVPEAAATKAVPEAAAAKAVPEAAAAKAVPEAAAAKAIPEAAATKAIPEAAATKAIPEAAATKTVPEAAAAKAVPEAAAAKAVPEAAAAKAVPEAAAAKAVPEAAAAKAIPEAAAAKAVSEAAAAKAVPEAAAAKAVPQAAAAKAVPQAAAAAKAVPQATAAKAVPEATDTKPAVDQNQTPLVKRVYNSLIKQYVPLLKQPEDSPGKAAPEPLAKTVLKTLEAEPRNIAETTVGVEAEHSAGDPRSVAAVAAVAPATTTQVDSTSSVGNIIAVIGAVVDVQFKGTLPPILNALEVPNRQPRLVLEVAQHLGGNTVRTIAMDGTEGLVRGQSVTDTGGPISIPVGPATLGRIINVIGEPIDERGPLHTSERAAIHANAPKFEDMSVEQEILVTGIKVVDMLAPYSKGGKIGLFGGAGVGKTVLIMELINNVAKAHGGYSVFAGVGERTREGNDLYHEMIESGVISLTDETSKVALVYGQMNEPPGARARVALTGLTVAEYFRDKEGQDVLFFIDNIFRFTQAGSEVSALLGRIPSAVGYQPTLATDMGNMQERITTTKQGSITSVQAIYVPADDLTDPAPATTFAHLDATTVLSRGIAELGIYPAVDPLDSSSRIMDPNIIGIEHYSTARGVQKILQDYKSLQDIIAILGMDELSEEDKLTVARARKVQKFLSQPFQVAEVFTGYEGKFVSLEKTIKSFKEILSGNYDHLPEAAFYMVGDIKEAAQKAQQLAH</sequence>
<dbReference type="InterPro" id="IPR024034">
    <property type="entry name" value="ATPase_F1/V1_b/a_C"/>
</dbReference>
<dbReference type="CDD" id="cd18110">
    <property type="entry name" value="ATP-synt_F1_beta_C"/>
    <property type="match status" value="1"/>
</dbReference>
<dbReference type="FunFam" id="2.40.10.170:FF:000004">
    <property type="entry name" value="ATP synthase subunit beta"/>
    <property type="match status" value="1"/>
</dbReference>
<comment type="caution">
    <text evidence="15">The sequence shown here is derived from an EMBL/GenBank/DDBJ whole genome shotgun (WGS) entry which is preliminary data.</text>
</comment>
<dbReference type="InterPro" id="IPR027417">
    <property type="entry name" value="P-loop_NTPase"/>
</dbReference>
<evidence type="ECO:0000256" key="1">
    <source>
        <dbReference type="ARBA" id="ARBA00004370"/>
    </source>
</evidence>
<dbReference type="SUPFAM" id="SSF47917">
    <property type="entry name" value="C-terminal domain of alpha and beta subunits of F1 ATP synthase"/>
    <property type="match status" value="1"/>
</dbReference>
<evidence type="ECO:0000259" key="14">
    <source>
        <dbReference type="SMART" id="SM00382"/>
    </source>
</evidence>
<keyword evidence="5" id="KW-0375">Hydrogen ion transport</keyword>
<dbReference type="PROSITE" id="PS00152">
    <property type="entry name" value="ATPASE_ALPHA_BETA"/>
    <property type="match status" value="1"/>
</dbReference>
<dbReference type="EC" id="7.1.2.2" evidence="12"/>
<dbReference type="FunFam" id="3.40.50.300:FF:000026">
    <property type="entry name" value="ATP synthase subunit beta"/>
    <property type="match status" value="1"/>
</dbReference>
<feature type="compositionally biased region" description="Low complexity" evidence="13">
    <location>
        <begin position="205"/>
        <end position="214"/>
    </location>
</feature>
<evidence type="ECO:0000256" key="11">
    <source>
        <dbReference type="ARBA" id="ARBA00023310"/>
    </source>
</evidence>
<keyword evidence="6 12" id="KW-0067">ATP-binding</keyword>
<dbReference type="PANTHER" id="PTHR15184:SF71">
    <property type="entry name" value="ATP SYNTHASE SUBUNIT BETA, MITOCHONDRIAL"/>
    <property type="match status" value="1"/>
</dbReference>
<comment type="similarity">
    <text evidence="2">Belongs to the ATPase alpha/beta chains family.</text>
</comment>
<organism evidence="15 16">
    <name type="scientific">Cherax quadricarinatus</name>
    <name type="common">Australian red claw crayfish</name>
    <dbReference type="NCBI Taxonomy" id="27406"/>
    <lineage>
        <taxon>Eukaryota</taxon>
        <taxon>Metazoa</taxon>
        <taxon>Ecdysozoa</taxon>
        <taxon>Arthropoda</taxon>
        <taxon>Crustacea</taxon>
        <taxon>Multicrustacea</taxon>
        <taxon>Malacostraca</taxon>
        <taxon>Eumalacostraca</taxon>
        <taxon>Eucarida</taxon>
        <taxon>Decapoda</taxon>
        <taxon>Pleocyemata</taxon>
        <taxon>Astacidea</taxon>
        <taxon>Parastacoidea</taxon>
        <taxon>Parastacidae</taxon>
        <taxon>Cherax</taxon>
    </lineage>
</organism>
<dbReference type="InterPro" id="IPR055190">
    <property type="entry name" value="ATP-synt_VA_C"/>
</dbReference>
<evidence type="ECO:0000256" key="10">
    <source>
        <dbReference type="ARBA" id="ARBA00023196"/>
    </source>
</evidence>
<dbReference type="InterPro" id="IPR004100">
    <property type="entry name" value="ATPase_F1/V1/A1_a/bsu_N"/>
</dbReference>
<comment type="function">
    <text evidence="12">Produces ATP from ADP in the presence of a proton gradient across the membrane.</text>
</comment>
<proteinExistence type="inferred from homology"/>
<keyword evidence="7" id="KW-1278">Translocase</keyword>
<dbReference type="InterPro" id="IPR020003">
    <property type="entry name" value="ATPase_a/bsu_AS"/>
</dbReference>
<feature type="compositionally biased region" description="Basic and acidic residues" evidence="13">
    <location>
        <begin position="166"/>
        <end position="175"/>
    </location>
</feature>
<comment type="subunit">
    <text evidence="12">F-type ATPases have 2 components, CF(1) - the catalytic core - and CF(0) - the membrane proton channel. CF(1) and CF(0) have multiple subunits.</text>
</comment>
<keyword evidence="4 12" id="KW-0547">Nucleotide-binding</keyword>
<dbReference type="Gene3D" id="1.10.1140.10">
    <property type="entry name" value="Bovine Mitochondrial F1-atpase, Atp Synthase Beta Chain, Chain D, domain 3"/>
    <property type="match status" value="1"/>
</dbReference>
<evidence type="ECO:0000256" key="7">
    <source>
        <dbReference type="ARBA" id="ARBA00022967"/>
    </source>
</evidence>
<dbReference type="SUPFAM" id="SSF50615">
    <property type="entry name" value="N-terminal domain of alpha and beta subunits of F1 ATP synthase"/>
    <property type="match status" value="1"/>
</dbReference>
<dbReference type="NCBIfam" id="TIGR01039">
    <property type="entry name" value="atpD"/>
    <property type="match status" value="1"/>
</dbReference>
<evidence type="ECO:0000256" key="2">
    <source>
        <dbReference type="ARBA" id="ARBA00008936"/>
    </source>
</evidence>
<keyword evidence="8" id="KW-0406">Ion transport</keyword>
<evidence type="ECO:0000313" key="15">
    <source>
        <dbReference type="EMBL" id="KAK8751013.1"/>
    </source>
</evidence>
<dbReference type="InterPro" id="IPR003593">
    <property type="entry name" value="AAA+_ATPase"/>
</dbReference>
<dbReference type="FunFam" id="1.10.1140.10:FF:000001">
    <property type="entry name" value="ATP synthase subunit beta"/>
    <property type="match status" value="1"/>
</dbReference>
<dbReference type="Pfam" id="PF02874">
    <property type="entry name" value="ATP-synt_ab_N"/>
    <property type="match status" value="1"/>
</dbReference>
<dbReference type="InterPro" id="IPR005722">
    <property type="entry name" value="ATP_synth_F1_bsu"/>
</dbReference>
<dbReference type="InterPro" id="IPR050053">
    <property type="entry name" value="ATPase_alpha/beta_chains"/>
</dbReference>
<evidence type="ECO:0000256" key="6">
    <source>
        <dbReference type="ARBA" id="ARBA00022840"/>
    </source>
</evidence>
<dbReference type="Gene3D" id="2.40.10.170">
    <property type="match status" value="1"/>
</dbReference>
<feature type="compositionally biased region" description="Low complexity" evidence="13">
    <location>
        <begin position="435"/>
        <end position="451"/>
    </location>
</feature>
<dbReference type="GO" id="GO:0005524">
    <property type="term" value="F:ATP binding"/>
    <property type="evidence" value="ECO:0007669"/>
    <property type="project" value="UniProtKB-KW"/>
</dbReference>
<protein>
    <recommendedName>
        <fullName evidence="12">ATP synthase subunit beta</fullName>
        <ecNumber evidence="12">7.1.2.2</ecNumber>
    </recommendedName>
</protein>
<feature type="region of interest" description="Disordered" evidence="13">
    <location>
        <begin position="112"/>
        <end position="175"/>
    </location>
</feature>
<accession>A0AAW0YGZ1</accession>
<evidence type="ECO:0000256" key="3">
    <source>
        <dbReference type="ARBA" id="ARBA00022448"/>
    </source>
</evidence>
<name>A0AAW0YGZ1_CHEQU</name>
<dbReference type="PANTHER" id="PTHR15184">
    <property type="entry name" value="ATP SYNTHASE"/>
    <property type="match status" value="1"/>
</dbReference>
<comment type="catalytic activity">
    <reaction evidence="12">
        <text>ATP + H2O + 4 H(+)(in) = ADP + phosphate + 5 H(+)(out)</text>
        <dbReference type="Rhea" id="RHEA:57720"/>
        <dbReference type="ChEBI" id="CHEBI:15377"/>
        <dbReference type="ChEBI" id="CHEBI:15378"/>
        <dbReference type="ChEBI" id="CHEBI:30616"/>
        <dbReference type="ChEBI" id="CHEBI:43474"/>
        <dbReference type="ChEBI" id="CHEBI:456216"/>
        <dbReference type="EC" id="7.1.2.2"/>
    </reaction>
</comment>
<evidence type="ECO:0000256" key="8">
    <source>
        <dbReference type="ARBA" id="ARBA00023065"/>
    </source>
</evidence>
<evidence type="ECO:0000256" key="13">
    <source>
        <dbReference type="SAM" id="MobiDB-lite"/>
    </source>
</evidence>
<dbReference type="CDD" id="cd01133">
    <property type="entry name" value="F1-ATPase_beta_CD"/>
    <property type="match status" value="1"/>
</dbReference>
<evidence type="ECO:0000256" key="9">
    <source>
        <dbReference type="ARBA" id="ARBA00023136"/>
    </source>
</evidence>
<reference evidence="15 16" key="1">
    <citation type="journal article" date="2024" name="BMC Genomics">
        <title>Genome assembly of redclaw crayfish (Cherax quadricarinatus) provides insights into its immune adaptation and hypoxia tolerance.</title>
        <authorList>
            <person name="Liu Z."/>
            <person name="Zheng J."/>
            <person name="Li H."/>
            <person name="Fang K."/>
            <person name="Wang S."/>
            <person name="He J."/>
            <person name="Zhou D."/>
            <person name="Weng S."/>
            <person name="Chi M."/>
            <person name="Gu Z."/>
            <person name="He J."/>
            <person name="Li F."/>
            <person name="Wang M."/>
        </authorList>
    </citation>
    <scope>NUCLEOTIDE SEQUENCE [LARGE SCALE GENOMIC DNA]</scope>
    <source>
        <strain evidence="15">ZL_2023a</strain>
    </source>
</reference>
<feature type="region of interest" description="Disordered" evidence="13">
    <location>
        <begin position="424"/>
        <end position="464"/>
    </location>
</feature>
<keyword evidence="9" id="KW-0472">Membrane</keyword>
<dbReference type="Pfam" id="PF00006">
    <property type="entry name" value="ATP-synt_ab"/>
    <property type="match status" value="1"/>
</dbReference>
<evidence type="ECO:0000313" key="16">
    <source>
        <dbReference type="Proteomes" id="UP001445076"/>
    </source>
</evidence>
<dbReference type="SUPFAM" id="SSF52540">
    <property type="entry name" value="P-loop containing nucleoside triphosphate hydrolases"/>
    <property type="match status" value="1"/>
</dbReference>
<dbReference type="GO" id="GO:0045259">
    <property type="term" value="C:proton-transporting ATP synthase complex"/>
    <property type="evidence" value="ECO:0007669"/>
    <property type="project" value="UniProtKB-KW"/>
</dbReference>
<dbReference type="Pfam" id="PF22919">
    <property type="entry name" value="ATP-synt_VA_C"/>
    <property type="match status" value="1"/>
</dbReference>
<evidence type="ECO:0000256" key="12">
    <source>
        <dbReference type="RuleBase" id="RU003553"/>
    </source>
</evidence>
<dbReference type="CDD" id="cd18115">
    <property type="entry name" value="ATP-synt_F1_beta_N"/>
    <property type="match status" value="1"/>
</dbReference>
<feature type="region of interest" description="Disordered" evidence="13">
    <location>
        <begin position="201"/>
        <end position="229"/>
    </location>
</feature>
<dbReference type="Gene3D" id="3.40.50.300">
    <property type="entry name" value="P-loop containing nucleotide triphosphate hydrolases"/>
    <property type="match status" value="1"/>
</dbReference>
<dbReference type="InterPro" id="IPR000194">
    <property type="entry name" value="ATPase_F1/V1/A1_a/bsu_nucl-bd"/>
</dbReference>
<keyword evidence="16" id="KW-1185">Reference proteome</keyword>
<keyword evidence="11 12" id="KW-0066">ATP synthesis</keyword>
<dbReference type="HAMAP" id="MF_01347">
    <property type="entry name" value="ATP_synth_beta_bact"/>
    <property type="match status" value="1"/>
</dbReference>
<dbReference type="Proteomes" id="UP001445076">
    <property type="component" value="Unassembled WGS sequence"/>
</dbReference>
<dbReference type="AlphaFoldDB" id="A0AAW0YGZ1"/>
<dbReference type="EMBL" id="JARKIK010000007">
    <property type="protein sequence ID" value="KAK8751013.1"/>
    <property type="molecule type" value="Genomic_DNA"/>
</dbReference>
<dbReference type="SMART" id="SM00382">
    <property type="entry name" value="AAA"/>
    <property type="match status" value="1"/>
</dbReference>
<dbReference type="InterPro" id="IPR036121">
    <property type="entry name" value="ATPase_F1/V1/A1_a/bsu_N_sf"/>
</dbReference>
<feature type="compositionally biased region" description="Polar residues" evidence="13">
    <location>
        <begin position="112"/>
        <end position="165"/>
    </location>
</feature>
<dbReference type="GO" id="GO:0042776">
    <property type="term" value="P:proton motive force-driven mitochondrial ATP synthesis"/>
    <property type="evidence" value="ECO:0007669"/>
    <property type="project" value="TreeGrafter"/>
</dbReference>
<dbReference type="GO" id="GO:0005739">
    <property type="term" value="C:mitochondrion"/>
    <property type="evidence" value="ECO:0007669"/>
    <property type="project" value="GOC"/>
</dbReference>
<feature type="region of interest" description="Disordered" evidence="13">
    <location>
        <begin position="311"/>
        <end position="340"/>
    </location>
</feature>
<comment type="subcellular location">
    <subcellularLocation>
        <location evidence="1">Membrane</location>
    </subcellularLocation>
</comment>
<gene>
    <name evidence="15" type="ORF">OTU49_015095</name>
</gene>
<feature type="domain" description="AAA+ ATPase" evidence="14">
    <location>
        <begin position="946"/>
        <end position="1130"/>
    </location>
</feature>
<evidence type="ECO:0000256" key="5">
    <source>
        <dbReference type="ARBA" id="ARBA00022781"/>
    </source>
</evidence>
<evidence type="ECO:0000256" key="4">
    <source>
        <dbReference type="ARBA" id="ARBA00022741"/>
    </source>
</evidence>
<dbReference type="GO" id="GO:0046933">
    <property type="term" value="F:proton-transporting ATP synthase activity, rotational mechanism"/>
    <property type="evidence" value="ECO:0007669"/>
    <property type="project" value="InterPro"/>
</dbReference>